<evidence type="ECO:0000313" key="5">
    <source>
        <dbReference type="Proteomes" id="UP000095281"/>
    </source>
</evidence>
<dbReference type="Pfam" id="PF01060">
    <property type="entry name" value="TTR-52"/>
    <property type="match status" value="1"/>
</dbReference>
<keyword evidence="3" id="KW-0964">Secreted</keyword>
<sequence length="93" mass="10308">MLCNRNASVNTRVKLCDDDFPANHDDFMAAGATDAEGFFDITGSATDGVGGIEPILQIYHVAKKYLIKGTKPKMYDFKTIELKGERSKHDCLH</sequence>
<evidence type="ECO:0000256" key="1">
    <source>
        <dbReference type="ARBA" id="ARBA00004613"/>
    </source>
</evidence>
<dbReference type="Proteomes" id="UP000095281">
    <property type="component" value="Unplaced"/>
</dbReference>
<dbReference type="GO" id="GO:0005576">
    <property type="term" value="C:extracellular region"/>
    <property type="evidence" value="ECO:0007669"/>
    <property type="project" value="UniProtKB-SubCell"/>
</dbReference>
<proteinExistence type="inferred from homology"/>
<name>A0A1I8BP84_MELHA</name>
<comment type="similarity">
    <text evidence="2">Belongs to the nematode transthyretin-like family.</text>
</comment>
<evidence type="ECO:0000313" key="6">
    <source>
        <dbReference type="WBParaSite" id="MhA1_Contig377.frz3.gene2"/>
    </source>
</evidence>
<evidence type="ECO:0000256" key="2">
    <source>
        <dbReference type="ARBA" id="ARBA00010112"/>
    </source>
</evidence>
<comment type="subcellular location">
    <subcellularLocation>
        <location evidence="1">Secreted</location>
    </subcellularLocation>
</comment>
<organism evidence="5 6">
    <name type="scientific">Meloidogyne hapla</name>
    <name type="common">Root-knot nematode worm</name>
    <dbReference type="NCBI Taxonomy" id="6305"/>
    <lineage>
        <taxon>Eukaryota</taxon>
        <taxon>Metazoa</taxon>
        <taxon>Ecdysozoa</taxon>
        <taxon>Nematoda</taxon>
        <taxon>Chromadorea</taxon>
        <taxon>Rhabditida</taxon>
        <taxon>Tylenchina</taxon>
        <taxon>Tylenchomorpha</taxon>
        <taxon>Tylenchoidea</taxon>
        <taxon>Meloidogynidae</taxon>
        <taxon>Meloidogyninae</taxon>
        <taxon>Meloidogyne</taxon>
    </lineage>
</organism>
<dbReference type="GO" id="GO:0009986">
    <property type="term" value="C:cell surface"/>
    <property type="evidence" value="ECO:0007669"/>
    <property type="project" value="InterPro"/>
</dbReference>
<accession>A0A1I8BP84</accession>
<reference evidence="6" key="1">
    <citation type="submission" date="2016-11" db="UniProtKB">
        <authorList>
            <consortium name="WormBaseParasite"/>
        </authorList>
    </citation>
    <scope>IDENTIFICATION</scope>
</reference>
<dbReference type="InterPro" id="IPR001534">
    <property type="entry name" value="Transthyretin-like"/>
</dbReference>
<dbReference type="AlphaFoldDB" id="A0A1I8BP84"/>
<dbReference type="WBParaSite" id="MhA1_Contig377.frz3.gene2">
    <property type="protein sequence ID" value="MhA1_Contig377.frz3.gene2"/>
    <property type="gene ID" value="MhA1_Contig377.frz3.gene2"/>
</dbReference>
<protein>
    <submittedName>
        <fullName evidence="6">Pyr_redox_2 domain-containing protein</fullName>
    </submittedName>
</protein>
<dbReference type="Gene3D" id="2.60.40.3330">
    <property type="match status" value="1"/>
</dbReference>
<keyword evidence="5" id="KW-1185">Reference proteome</keyword>
<dbReference type="PANTHER" id="PTHR21700">
    <property type="entry name" value="TRANSTHYRETIN-LIKE FAMILY PROTEIN-RELATED"/>
    <property type="match status" value="1"/>
</dbReference>
<dbReference type="InterPro" id="IPR038479">
    <property type="entry name" value="Transthyretin-like_sf"/>
</dbReference>
<evidence type="ECO:0000256" key="3">
    <source>
        <dbReference type="ARBA" id="ARBA00022525"/>
    </source>
</evidence>
<keyword evidence="4" id="KW-0732">Signal</keyword>
<evidence type="ECO:0000256" key="4">
    <source>
        <dbReference type="ARBA" id="ARBA00022729"/>
    </source>
</evidence>